<dbReference type="KEGG" id="nss:113431699"/>
<sequence>ILPSDGSVQDQNQRPVRLYPEVPEVLHLLDSEGIAMAAASRTGEIQGARQLLDLFGLNLCYFRYTEIYPGSKTTHFQR</sequence>
<dbReference type="GO" id="GO:0003993">
    <property type="term" value="F:acid phosphatase activity"/>
    <property type="evidence" value="ECO:0007669"/>
    <property type="project" value="TreeGrafter"/>
</dbReference>
<dbReference type="SUPFAM" id="SSF56784">
    <property type="entry name" value="HAD-like"/>
    <property type="match status" value="1"/>
</dbReference>
<dbReference type="RefSeq" id="XP_026549767.1">
    <property type="nucleotide sequence ID" value="XM_026693982.1"/>
</dbReference>
<dbReference type="InterPro" id="IPR036412">
    <property type="entry name" value="HAD-like_sf"/>
</dbReference>
<dbReference type="Pfam" id="PF12689">
    <property type="entry name" value="Acid_PPase"/>
    <property type="match status" value="1"/>
</dbReference>
<name>A0A6J1W375_9SAUR</name>
<dbReference type="InterPro" id="IPR010036">
    <property type="entry name" value="MDP_1_eu_arc"/>
</dbReference>
<proteinExistence type="predicted"/>
<reference evidence="2" key="1">
    <citation type="submission" date="2025-08" db="UniProtKB">
        <authorList>
            <consortium name="RefSeq"/>
        </authorList>
    </citation>
    <scope>IDENTIFICATION</scope>
</reference>
<dbReference type="Gene3D" id="3.40.50.1000">
    <property type="entry name" value="HAD superfamily/HAD-like"/>
    <property type="match status" value="1"/>
</dbReference>
<protein>
    <submittedName>
        <fullName evidence="2">Magnesium-dependent phosphatase 1-like</fullName>
    </submittedName>
</protein>
<dbReference type="AlphaFoldDB" id="A0A6J1W375"/>
<dbReference type="Proteomes" id="UP000504612">
    <property type="component" value="Unplaced"/>
</dbReference>
<evidence type="ECO:0000313" key="2">
    <source>
        <dbReference type="RefSeq" id="XP_026549767.1"/>
    </source>
</evidence>
<dbReference type="InterPro" id="IPR023214">
    <property type="entry name" value="HAD_sf"/>
</dbReference>
<dbReference type="GeneID" id="113431699"/>
<dbReference type="PANTHER" id="PTHR17901">
    <property type="entry name" value="MAGNESIUM-DEPENDENT PHOSPHATASE 1 MDP1"/>
    <property type="match status" value="1"/>
</dbReference>
<organism evidence="1 2">
    <name type="scientific">Notechis scutatus</name>
    <name type="common">mainland tiger snake</name>
    <dbReference type="NCBI Taxonomy" id="8663"/>
    <lineage>
        <taxon>Eukaryota</taxon>
        <taxon>Metazoa</taxon>
        <taxon>Chordata</taxon>
        <taxon>Craniata</taxon>
        <taxon>Vertebrata</taxon>
        <taxon>Euteleostomi</taxon>
        <taxon>Lepidosauria</taxon>
        <taxon>Squamata</taxon>
        <taxon>Bifurcata</taxon>
        <taxon>Unidentata</taxon>
        <taxon>Episquamata</taxon>
        <taxon>Toxicofera</taxon>
        <taxon>Serpentes</taxon>
        <taxon>Colubroidea</taxon>
        <taxon>Elapidae</taxon>
        <taxon>Hydrophiinae</taxon>
        <taxon>Notechis</taxon>
    </lineage>
</organism>
<gene>
    <name evidence="2" type="primary">LOC113431699</name>
</gene>
<accession>A0A6J1W375</accession>
<evidence type="ECO:0000313" key="1">
    <source>
        <dbReference type="Proteomes" id="UP000504612"/>
    </source>
</evidence>
<dbReference type="PANTHER" id="PTHR17901:SF14">
    <property type="entry name" value="MAGNESIUM-DEPENDENT PHOSPHATASE 1"/>
    <property type="match status" value="1"/>
</dbReference>
<feature type="non-terminal residue" evidence="2">
    <location>
        <position position="1"/>
    </location>
</feature>
<keyword evidence="1" id="KW-1185">Reference proteome</keyword>